<dbReference type="SMART" id="SM00102">
    <property type="entry name" value="ADF"/>
    <property type="match status" value="1"/>
</dbReference>
<dbReference type="SUPFAM" id="SSF55753">
    <property type="entry name" value="Actin depolymerizing proteins"/>
    <property type="match status" value="1"/>
</dbReference>
<comment type="subcellular location">
    <subcellularLocation>
        <location evidence="2">Cytoplasm</location>
    </subcellularLocation>
    <subcellularLocation>
        <location evidence="1">Nucleus</location>
    </subcellularLocation>
</comment>
<organism evidence="8">
    <name type="scientific">Arion vulgaris</name>
    <dbReference type="NCBI Taxonomy" id="1028688"/>
    <lineage>
        <taxon>Eukaryota</taxon>
        <taxon>Metazoa</taxon>
        <taxon>Spiralia</taxon>
        <taxon>Lophotrochozoa</taxon>
        <taxon>Mollusca</taxon>
        <taxon>Gastropoda</taxon>
        <taxon>Heterobranchia</taxon>
        <taxon>Euthyneura</taxon>
        <taxon>Panpulmonata</taxon>
        <taxon>Eupulmonata</taxon>
        <taxon>Stylommatophora</taxon>
        <taxon>Helicina</taxon>
        <taxon>Arionoidea</taxon>
        <taxon>Arionidae</taxon>
        <taxon>Arion</taxon>
    </lineage>
</organism>
<evidence type="ECO:0000256" key="2">
    <source>
        <dbReference type="ARBA" id="ARBA00004496"/>
    </source>
</evidence>
<comment type="similarity">
    <text evidence="3 6">Belongs to the actin-binding proteins ADF family. GMF subfamily.</text>
</comment>
<feature type="domain" description="ADF-H" evidence="7">
    <location>
        <begin position="4"/>
        <end position="139"/>
    </location>
</feature>
<dbReference type="PANTHER" id="PTHR11249">
    <property type="entry name" value="GLIAL FACTOR NATURATION FACTOR"/>
    <property type="match status" value="1"/>
</dbReference>
<accession>A0A0B6Y7Q6</accession>
<dbReference type="InterPro" id="IPR011171">
    <property type="entry name" value="GMF"/>
</dbReference>
<dbReference type="GO" id="GO:0005634">
    <property type="term" value="C:nucleus"/>
    <property type="evidence" value="ECO:0007669"/>
    <property type="project" value="UniProtKB-SubCell"/>
</dbReference>
<dbReference type="Gene3D" id="3.40.20.10">
    <property type="entry name" value="Severin"/>
    <property type="match status" value="1"/>
</dbReference>
<dbReference type="EMBL" id="HACG01005293">
    <property type="protein sequence ID" value="CEK52158.1"/>
    <property type="molecule type" value="Transcribed_RNA"/>
</dbReference>
<dbReference type="GO" id="GO:0030864">
    <property type="term" value="C:cortical actin cytoskeleton"/>
    <property type="evidence" value="ECO:0007669"/>
    <property type="project" value="TreeGrafter"/>
</dbReference>
<protein>
    <recommendedName>
        <fullName evidence="7">ADF-H domain-containing protein</fullName>
    </recommendedName>
</protein>
<name>A0A0B6Y7Q6_9EUPU</name>
<dbReference type="InterPro" id="IPR029006">
    <property type="entry name" value="ADF-H/Gelsolin-like_dom_sf"/>
</dbReference>
<dbReference type="AlphaFoldDB" id="A0A0B6Y7Q6"/>
<dbReference type="CDD" id="cd11283">
    <property type="entry name" value="ADF_GMF-beta_like"/>
    <property type="match status" value="1"/>
</dbReference>
<keyword evidence="5" id="KW-0539">Nucleus</keyword>
<sequence>MSTNVSVCDMSQEVIDLLKKFKLRKEKNIAAVVLKIDKASLKIILDEQFENITISDLQDELNPQQPRYVILSYVQKHDDGRVSYPLIFIFISPQGCSPEQQMMYAGSKTKAVKDCDATKVLELRNLDELTEENILDKLKLFK</sequence>
<evidence type="ECO:0000256" key="5">
    <source>
        <dbReference type="ARBA" id="ARBA00023242"/>
    </source>
</evidence>
<dbReference type="PROSITE" id="PS51263">
    <property type="entry name" value="ADF_H"/>
    <property type="match status" value="1"/>
</dbReference>
<evidence type="ECO:0000256" key="6">
    <source>
        <dbReference type="PIRNR" id="PIRNR001788"/>
    </source>
</evidence>
<dbReference type="InterPro" id="IPR002108">
    <property type="entry name" value="ADF-H"/>
</dbReference>
<dbReference type="GO" id="GO:0071846">
    <property type="term" value="P:actin filament debranching"/>
    <property type="evidence" value="ECO:0007669"/>
    <property type="project" value="InterPro"/>
</dbReference>
<evidence type="ECO:0000259" key="7">
    <source>
        <dbReference type="PROSITE" id="PS51263"/>
    </source>
</evidence>
<reference evidence="8" key="1">
    <citation type="submission" date="2014-12" db="EMBL/GenBank/DDBJ databases">
        <title>Insight into the proteome of Arion vulgaris.</title>
        <authorList>
            <person name="Aradska J."/>
            <person name="Bulat T."/>
            <person name="Smidak R."/>
            <person name="Sarate P."/>
            <person name="Gangsoo J."/>
            <person name="Sialana F."/>
            <person name="Bilban M."/>
            <person name="Lubec G."/>
        </authorList>
    </citation>
    <scope>NUCLEOTIDE SEQUENCE</scope>
    <source>
        <tissue evidence="8">Skin</tissue>
    </source>
</reference>
<dbReference type="PANTHER" id="PTHR11249:SF2">
    <property type="entry name" value="GLIA MATURATION FACTOR"/>
    <property type="match status" value="1"/>
</dbReference>
<dbReference type="FunFam" id="3.40.20.10:FF:000026">
    <property type="entry name" value="Glia maturation factor"/>
    <property type="match status" value="1"/>
</dbReference>
<evidence type="ECO:0000256" key="3">
    <source>
        <dbReference type="ARBA" id="ARBA00010055"/>
    </source>
</evidence>
<dbReference type="GO" id="GO:0071933">
    <property type="term" value="F:Arp2/3 complex binding"/>
    <property type="evidence" value="ECO:0007669"/>
    <property type="project" value="InterPro"/>
</dbReference>
<dbReference type="GO" id="GO:0003779">
    <property type="term" value="F:actin binding"/>
    <property type="evidence" value="ECO:0007669"/>
    <property type="project" value="InterPro"/>
</dbReference>
<dbReference type="PIRSF" id="PIRSF001788">
    <property type="entry name" value="GMF-beta"/>
    <property type="match status" value="1"/>
</dbReference>
<dbReference type="GO" id="GO:0034316">
    <property type="term" value="P:negative regulation of Arp2/3 complex-mediated actin nucleation"/>
    <property type="evidence" value="ECO:0007669"/>
    <property type="project" value="TreeGrafter"/>
</dbReference>
<gene>
    <name evidence="8" type="primary">ORF15706</name>
</gene>
<proteinExistence type="inferred from homology"/>
<evidence type="ECO:0000313" key="8">
    <source>
        <dbReference type="EMBL" id="CEK52158.1"/>
    </source>
</evidence>
<keyword evidence="4" id="KW-0963">Cytoplasm</keyword>
<evidence type="ECO:0000256" key="4">
    <source>
        <dbReference type="ARBA" id="ARBA00022490"/>
    </source>
</evidence>
<evidence type="ECO:0000256" key="1">
    <source>
        <dbReference type="ARBA" id="ARBA00004123"/>
    </source>
</evidence>
<dbReference type="Pfam" id="PF00241">
    <property type="entry name" value="Cofilin_ADF"/>
    <property type="match status" value="1"/>
</dbReference>